<dbReference type="SMART" id="SM01314">
    <property type="entry name" value="SnAC"/>
    <property type="match status" value="1"/>
</dbReference>
<reference evidence="3" key="1">
    <citation type="submission" date="2022-03" db="EMBL/GenBank/DDBJ databases">
        <title>A functionally conserved STORR gene fusion in Papaver species that diverged 16.8 million years ago.</title>
        <authorList>
            <person name="Catania T."/>
        </authorList>
    </citation>
    <scope>NUCLEOTIDE SEQUENCE</scope>
    <source>
        <strain evidence="3">S-191538</strain>
    </source>
</reference>
<feature type="compositionally biased region" description="Polar residues" evidence="1">
    <location>
        <begin position="217"/>
        <end position="227"/>
    </location>
</feature>
<dbReference type="Pfam" id="PF14619">
    <property type="entry name" value="SnAC"/>
    <property type="match status" value="1"/>
</dbReference>
<feature type="region of interest" description="Disordered" evidence="1">
    <location>
        <begin position="429"/>
        <end position="469"/>
    </location>
</feature>
<feature type="region of interest" description="Disordered" evidence="1">
    <location>
        <begin position="644"/>
        <end position="694"/>
    </location>
</feature>
<feature type="compositionally biased region" description="Polar residues" evidence="1">
    <location>
        <begin position="1399"/>
        <end position="1418"/>
    </location>
</feature>
<feature type="region of interest" description="Disordered" evidence="1">
    <location>
        <begin position="1069"/>
        <end position="1141"/>
    </location>
</feature>
<feature type="domain" description="Snf2 ATP coupling" evidence="2">
    <location>
        <begin position="2"/>
        <end position="65"/>
    </location>
</feature>
<feature type="region of interest" description="Disordered" evidence="1">
    <location>
        <begin position="1537"/>
        <end position="1589"/>
    </location>
</feature>
<feature type="compositionally biased region" description="Polar residues" evidence="1">
    <location>
        <begin position="429"/>
        <end position="440"/>
    </location>
</feature>
<feature type="region of interest" description="Disordered" evidence="1">
    <location>
        <begin position="104"/>
        <end position="129"/>
    </location>
</feature>
<evidence type="ECO:0000259" key="2">
    <source>
        <dbReference type="SMART" id="SM01314"/>
    </source>
</evidence>
<feature type="region of interest" description="Disordered" evidence="1">
    <location>
        <begin position="203"/>
        <end position="240"/>
    </location>
</feature>
<feature type="region of interest" description="Disordered" evidence="1">
    <location>
        <begin position="296"/>
        <end position="395"/>
    </location>
</feature>
<organism evidence="3 4">
    <name type="scientific">Papaver nudicaule</name>
    <name type="common">Iceland poppy</name>
    <dbReference type="NCBI Taxonomy" id="74823"/>
    <lineage>
        <taxon>Eukaryota</taxon>
        <taxon>Viridiplantae</taxon>
        <taxon>Streptophyta</taxon>
        <taxon>Embryophyta</taxon>
        <taxon>Tracheophyta</taxon>
        <taxon>Spermatophyta</taxon>
        <taxon>Magnoliopsida</taxon>
        <taxon>Ranunculales</taxon>
        <taxon>Papaveraceae</taxon>
        <taxon>Papaveroideae</taxon>
        <taxon>Papaver</taxon>
    </lineage>
</organism>
<evidence type="ECO:0000313" key="4">
    <source>
        <dbReference type="Proteomes" id="UP001177140"/>
    </source>
</evidence>
<sequence length="1933" mass="204032">MPSRLVTDEDLKAFVEAMQAYEDANAGLKRKSEYTGVLDTQYYGRGKRAREVRSYEDQMTEEEFEKMCQVDPPDSPELRDETEDTIMGNADGTKVLVDVAELLPTPPTLQPQPTETPPQSPLPIATPSPHSLRPLGTPPVDLPVHVVAAPLQPSTTVTQPPPLQPSTAVIQPPPPKETPIPAVKPVPTAAAVLLSPLPIHPASSTAALTPPSSQPPVQMTVQHTKQQPSRRGRGRPKRAATLAVPAVTTTVDAVDMGSQNASSLSPTAPPGFETPPGYDIVKGVAGTSSPEFVVGAVPASVTPGPAPSVPTQAKGHGRKTQSGTGTPRSRAKKQTAVSPGTLPEIIPSSATSKERSVASDAIVPAGASNVPTVTDTVSSTGTPRSRAKKQTAVSPATLPEIIPSSATSNERSVASAAIMPAGASNVPTVTDAVGSTSTPRSRSKKQTAVAPTTLPEIIPSSATSNERSVASDAIMPAGASNVPTVTDAVGSPLSKVQTAVTMASDNSSTGTISQDKQEFVSAQPGTSAPTIVTYEVNPITGLHTLVELVPVCLPVTSPIHEKHKTPVPKRRKVERVRTNSVTKPVISETTMPDRKDKMESTEIEKDDGVKVSVTHGSQEPDQKATPVMSALAQDLMERRNLRMGPKIAKSGRKQKTTAKPGSSAAQVVEDAGAGLSTSVPKPQDVSGGPSSLNLEPLVVEPVPIQETVKPKLGNNTSIPELQSTARETVSEQIEISLVNPVESGALQACMSTANTPSISSPVNQKQAVSVTSRQTRFSAAKEKARTAPAVRRGPRKKDLARAAATVVNTSGPTTRGSLVGSLEVQSSSKAVETDFIKSKVEVDTKSDLESNTKGKLDCAVQSECPSASSTLHISASSATMEGYSPCVQEAEQVDTQYKLKNKGVQCKSRSGVVQVEPALDKALTEDDSGMQVETNKDVEASITLTEKSTGISKEHHHQVVAPIGENVSKEPIDEDRLDSLATDSTTGPPPEILVASSQLSGEVFSMAVGSSMSISSPKGAETFSSLTEVCSSTPKEPQQSVVLSDVENVTKEPISGDQAESGAVDATALIRGDSSEDPLVKKTDDSNNDTLASSHTEGLMNPKNTNDMHISRGRPDPIESAHDNDQNTKVYSQKSGEPGVMTEENETLVFSVTSTAASESCGPEELTPEVRDTACDVHQSEEPCVVSEIVKKFCDISGDKETRAMEASTSFIAESCKSEDLIPEDRCEIEVPSLDDETDQITISCKQKTEEPGVGTEDKEIHVLGVTSESVDSVKPIPEIQDTVISSVGVDHCDSGESIARDQDASYHSQTVGQSIAGDKETVSEASTSGTSAPASCNLEASVHLAQDPSRGDQKFKESCDGSEDVEILAAQVNTSCVAEPSKSEDLIPVVQCEVQAPSSVESDNASVDEINQNTKPYSQKPEEPGARTEDKETIVVAITSSAVSESCNPGDPIPEIQDTTFDVLQGASRNCPTFEQCDRTGDKESIFEASTSAASAPASCNLEEPVPVARDPSAHNTKSGEFTDEPVLEVDISVAEPCKSEDVIPEDQREDQVPSSVERGKASVVETDQKPYPQQSNEADVRTSDKDTFDFGKTSTAASDSCGPENIIPDIQDTACNVLQSEEPCVMSEDKETAVLEVVSVEHCDLENLIPKDQDASNDSQSFEPCSRTRDAETVLEVSTSATVASESCYLDKCGDEETPVVELNTSSVAEPCKPEELVPEDLCAVAVSLSVECSKGSVDDNVVKEGRQFIKELSPQQVLADLSEDLKTTETVELCAEKDAPMEDVEADGDEVLERGVNSSSISVASDPIVVLKVTNPMDFPNVVEDISMVDVSESPEIVGGNARSFTTSASVDEGVSGDIGHDTPTSETPQFTNALKNVPDCADVYEDALADDVNSPSTSVNVEKKACSNERTAWRIKGCRCYDGGCCRGC</sequence>
<feature type="region of interest" description="Disordered" evidence="1">
    <location>
        <begin position="1399"/>
        <end position="1432"/>
    </location>
</feature>
<proteinExistence type="predicted"/>
<accession>A0AA41SF29</accession>
<feature type="compositionally biased region" description="Pro residues" evidence="1">
    <location>
        <begin position="104"/>
        <end position="126"/>
    </location>
</feature>
<name>A0AA41SF29_PAPNU</name>
<feature type="compositionally biased region" description="Basic and acidic residues" evidence="1">
    <location>
        <begin position="1539"/>
        <end position="1553"/>
    </location>
</feature>
<feature type="region of interest" description="Disordered" evidence="1">
    <location>
        <begin position="769"/>
        <end position="799"/>
    </location>
</feature>
<evidence type="ECO:0000256" key="1">
    <source>
        <dbReference type="SAM" id="MobiDB-lite"/>
    </source>
</evidence>
<dbReference type="Proteomes" id="UP001177140">
    <property type="component" value="Unassembled WGS sequence"/>
</dbReference>
<feature type="compositionally biased region" description="Polar residues" evidence="1">
    <location>
        <begin position="369"/>
        <end position="383"/>
    </location>
</feature>
<dbReference type="InterPro" id="IPR029295">
    <property type="entry name" value="SnAC"/>
</dbReference>
<feature type="compositionally biased region" description="Basic residues" evidence="1">
    <location>
        <begin position="228"/>
        <end position="238"/>
    </location>
</feature>
<evidence type="ECO:0000313" key="3">
    <source>
        <dbReference type="EMBL" id="MCL7038379.1"/>
    </source>
</evidence>
<feature type="compositionally biased region" description="Basic and acidic residues" evidence="1">
    <location>
        <begin position="1580"/>
        <end position="1589"/>
    </location>
</feature>
<comment type="caution">
    <text evidence="3">The sequence shown here is derived from an EMBL/GenBank/DDBJ whole genome shotgun (WGS) entry which is preliminary data.</text>
</comment>
<dbReference type="EMBL" id="JAJJMA010189926">
    <property type="protein sequence ID" value="MCL7038379.1"/>
    <property type="molecule type" value="Genomic_DNA"/>
</dbReference>
<feature type="region of interest" description="Disordered" evidence="1">
    <location>
        <begin position="1490"/>
        <end position="1522"/>
    </location>
</feature>
<keyword evidence="4" id="KW-1185">Reference proteome</keyword>
<gene>
    <name evidence="3" type="ORF">MKW94_022188</name>
</gene>
<dbReference type="GO" id="GO:0042393">
    <property type="term" value="F:histone binding"/>
    <property type="evidence" value="ECO:0007669"/>
    <property type="project" value="InterPro"/>
</dbReference>
<feature type="compositionally biased region" description="Basic and acidic residues" evidence="1">
    <location>
        <begin position="1109"/>
        <end position="1126"/>
    </location>
</feature>
<feature type="compositionally biased region" description="Polar residues" evidence="1">
    <location>
        <begin position="1088"/>
        <end position="1108"/>
    </location>
</feature>
<feature type="compositionally biased region" description="Basic and acidic residues" evidence="1">
    <location>
        <begin position="1421"/>
        <end position="1432"/>
    </location>
</feature>
<protein>
    <recommendedName>
        <fullName evidence="2">Snf2 ATP coupling domain-containing protein</fullName>
    </recommendedName>
</protein>
<feature type="compositionally biased region" description="Low complexity" evidence="1">
    <location>
        <begin position="1490"/>
        <end position="1500"/>
    </location>
</feature>